<dbReference type="InterPro" id="IPR002347">
    <property type="entry name" value="SDR_fam"/>
</dbReference>
<sequence length="266" mass="27895">MSEKNRSEDNFSGKTLANKTALVTGGSRGIGRAIAEQLAIEGAVVAITYNSGKDAADKVVADIEKSGGKAFALHANLVEASTIPQLFEILDKELTERTGSNSLDILVNNAGNSGFGNLSDATPESWDTMFAVHARAPFFIVQSAIGRIPDGGRIINISSNLATQPQPLVPIYSAAKASVNALTHAFAMEFGARGITVNGVAPGWTRTDMNAAVRENQNIVKAIETDTALGRFGEATDIAEVVVFLASDKGGWITGQVVEASGGYRL</sequence>
<dbReference type="KEGG" id="arac:E0W69_003970"/>
<dbReference type="PANTHER" id="PTHR43639">
    <property type="entry name" value="OXIDOREDUCTASE, SHORT-CHAIN DEHYDROGENASE/REDUCTASE FAMILY (AFU_ORTHOLOGUE AFUA_5G02870)"/>
    <property type="match status" value="1"/>
</dbReference>
<dbReference type="InterPro" id="IPR036291">
    <property type="entry name" value="NAD(P)-bd_dom_sf"/>
</dbReference>
<evidence type="ECO:0000313" key="3">
    <source>
        <dbReference type="EMBL" id="QES90906.1"/>
    </source>
</evidence>
<dbReference type="PANTHER" id="PTHR43639:SF1">
    <property type="entry name" value="SHORT-CHAIN DEHYDROGENASE_REDUCTASE FAMILY PROTEIN"/>
    <property type="match status" value="1"/>
</dbReference>
<evidence type="ECO:0000313" key="4">
    <source>
        <dbReference type="Proteomes" id="UP000292424"/>
    </source>
</evidence>
<organism evidence="3 4">
    <name type="scientific">Rhizosphaericola mali</name>
    <dbReference type="NCBI Taxonomy" id="2545455"/>
    <lineage>
        <taxon>Bacteria</taxon>
        <taxon>Pseudomonadati</taxon>
        <taxon>Bacteroidota</taxon>
        <taxon>Chitinophagia</taxon>
        <taxon>Chitinophagales</taxon>
        <taxon>Chitinophagaceae</taxon>
        <taxon>Rhizosphaericola</taxon>
    </lineage>
</organism>
<dbReference type="PRINTS" id="PR00080">
    <property type="entry name" value="SDRFAMILY"/>
</dbReference>
<dbReference type="PRINTS" id="PR00081">
    <property type="entry name" value="GDHRDH"/>
</dbReference>
<keyword evidence="2" id="KW-0560">Oxidoreductase</keyword>
<proteinExistence type="inferred from homology"/>
<dbReference type="Gene3D" id="3.40.50.720">
    <property type="entry name" value="NAD(P)-binding Rossmann-like Domain"/>
    <property type="match status" value="1"/>
</dbReference>
<dbReference type="InterPro" id="IPR020904">
    <property type="entry name" value="Sc_DH/Rdtase_CS"/>
</dbReference>
<dbReference type="EMBL" id="CP044016">
    <property type="protein sequence ID" value="QES90906.1"/>
    <property type="molecule type" value="Genomic_DNA"/>
</dbReference>
<accession>A0A5P2G511</accession>
<comment type="similarity">
    <text evidence="1">Belongs to the short-chain dehydrogenases/reductases (SDR) family.</text>
</comment>
<protein>
    <submittedName>
        <fullName evidence="3">SDR family oxidoreductase</fullName>
    </submittedName>
</protein>
<dbReference type="SUPFAM" id="SSF51735">
    <property type="entry name" value="NAD(P)-binding Rossmann-fold domains"/>
    <property type="match status" value="1"/>
</dbReference>
<name>A0A5P2G511_9BACT</name>
<reference evidence="3 4" key="1">
    <citation type="submission" date="2019-09" db="EMBL/GenBank/DDBJ databases">
        <title>Complete genome sequence of Arachidicoccus sp. B3-10 isolated from apple orchard soil.</title>
        <authorList>
            <person name="Kim H.S."/>
            <person name="Han K.-I."/>
            <person name="Suh M.K."/>
            <person name="Lee K.C."/>
            <person name="Eom M.K."/>
            <person name="Kim J.-S."/>
            <person name="Kang S.W."/>
            <person name="Sin Y."/>
            <person name="Lee J.-S."/>
        </authorList>
    </citation>
    <scope>NUCLEOTIDE SEQUENCE [LARGE SCALE GENOMIC DNA]</scope>
    <source>
        <strain evidence="3 4">B3-10</strain>
    </source>
</reference>
<dbReference type="GO" id="GO:0016491">
    <property type="term" value="F:oxidoreductase activity"/>
    <property type="evidence" value="ECO:0007669"/>
    <property type="project" value="UniProtKB-KW"/>
</dbReference>
<dbReference type="AlphaFoldDB" id="A0A5P2G511"/>
<dbReference type="FunFam" id="3.40.50.720:FF:000084">
    <property type="entry name" value="Short-chain dehydrogenase reductase"/>
    <property type="match status" value="1"/>
</dbReference>
<evidence type="ECO:0000256" key="2">
    <source>
        <dbReference type="ARBA" id="ARBA00023002"/>
    </source>
</evidence>
<dbReference type="PROSITE" id="PS00061">
    <property type="entry name" value="ADH_SHORT"/>
    <property type="match status" value="1"/>
</dbReference>
<dbReference type="OrthoDB" id="9803333at2"/>
<dbReference type="Pfam" id="PF13561">
    <property type="entry name" value="adh_short_C2"/>
    <property type="match status" value="1"/>
</dbReference>
<evidence type="ECO:0000256" key="1">
    <source>
        <dbReference type="ARBA" id="ARBA00006484"/>
    </source>
</evidence>
<gene>
    <name evidence="3" type="ORF">E0W69_003970</name>
</gene>
<keyword evidence="4" id="KW-1185">Reference proteome</keyword>
<dbReference type="Proteomes" id="UP000292424">
    <property type="component" value="Chromosome"/>
</dbReference>